<reference evidence="1 2" key="1">
    <citation type="submission" date="2020-04" db="EMBL/GenBank/DDBJ databases">
        <authorList>
            <person name="Yin C."/>
        </authorList>
    </citation>
    <scope>NUCLEOTIDE SEQUENCE [LARGE SCALE GENOMIC DNA]</scope>
    <source>
        <strain evidence="1 2">Ak56</strain>
    </source>
</reference>
<organism evidence="1 2">
    <name type="scientific">Chitinophaga eiseniae</name>
    <dbReference type="NCBI Taxonomy" id="634771"/>
    <lineage>
        <taxon>Bacteria</taxon>
        <taxon>Pseudomonadati</taxon>
        <taxon>Bacteroidota</taxon>
        <taxon>Chitinophagia</taxon>
        <taxon>Chitinophagales</taxon>
        <taxon>Chitinophagaceae</taxon>
        <taxon>Chitinophaga</taxon>
    </lineage>
</organism>
<evidence type="ECO:0000313" key="2">
    <source>
        <dbReference type="Proteomes" id="UP000552864"/>
    </source>
</evidence>
<protein>
    <submittedName>
        <fullName evidence="1">Uncharacterized protein</fullName>
    </submittedName>
</protein>
<gene>
    <name evidence="1" type="ORF">HGH91_10580</name>
</gene>
<evidence type="ECO:0000313" key="1">
    <source>
        <dbReference type="EMBL" id="NLR79075.1"/>
    </source>
</evidence>
<dbReference type="EMBL" id="JABAHZ010000002">
    <property type="protein sequence ID" value="NLR79075.1"/>
    <property type="molecule type" value="Genomic_DNA"/>
</dbReference>
<accession>A0A847SJ24</accession>
<dbReference type="RefSeq" id="WP_168738416.1">
    <property type="nucleotide sequence ID" value="NZ_JABAHZ010000002.1"/>
</dbReference>
<keyword evidence="2" id="KW-1185">Reference proteome</keyword>
<sequence length="52" mass="6159">MPRKIRPTILTGKAATRFLAAIRANKDKKISQERFEEWQRNVQLFNAMLKKD</sequence>
<proteinExistence type="predicted"/>
<dbReference type="Proteomes" id="UP000552864">
    <property type="component" value="Unassembled WGS sequence"/>
</dbReference>
<dbReference type="AlphaFoldDB" id="A0A847SJ24"/>
<name>A0A847SJ24_9BACT</name>
<comment type="caution">
    <text evidence="1">The sequence shown here is derived from an EMBL/GenBank/DDBJ whole genome shotgun (WGS) entry which is preliminary data.</text>
</comment>